<evidence type="ECO:0000313" key="2">
    <source>
        <dbReference type="Proteomes" id="UP000601435"/>
    </source>
</evidence>
<dbReference type="AlphaFoldDB" id="A0A812WCN4"/>
<dbReference type="EMBL" id="CAJNJA010033230">
    <property type="protein sequence ID" value="CAE7676415.1"/>
    <property type="molecule type" value="Genomic_DNA"/>
</dbReference>
<comment type="caution">
    <text evidence="1">The sequence shown here is derived from an EMBL/GenBank/DDBJ whole genome shotgun (WGS) entry which is preliminary data.</text>
</comment>
<dbReference type="Proteomes" id="UP000601435">
    <property type="component" value="Unassembled WGS sequence"/>
</dbReference>
<protein>
    <submittedName>
        <fullName evidence="1">Uncharacterized protein</fullName>
    </submittedName>
</protein>
<sequence length="49" mass="5246">MASLLLTRSVMTKTLMISMAARPGAKLKLAITVRVSPRYVPLDAGTEGE</sequence>
<accession>A0A812WCN4</accession>
<evidence type="ECO:0000313" key="1">
    <source>
        <dbReference type="EMBL" id="CAE7676415.1"/>
    </source>
</evidence>
<organism evidence="1 2">
    <name type="scientific">Symbiodinium necroappetens</name>
    <dbReference type="NCBI Taxonomy" id="1628268"/>
    <lineage>
        <taxon>Eukaryota</taxon>
        <taxon>Sar</taxon>
        <taxon>Alveolata</taxon>
        <taxon>Dinophyceae</taxon>
        <taxon>Suessiales</taxon>
        <taxon>Symbiodiniaceae</taxon>
        <taxon>Symbiodinium</taxon>
    </lineage>
</organism>
<name>A0A812WCN4_9DINO</name>
<reference evidence="1" key="1">
    <citation type="submission" date="2021-02" db="EMBL/GenBank/DDBJ databases">
        <authorList>
            <person name="Dougan E. K."/>
            <person name="Rhodes N."/>
            <person name="Thang M."/>
            <person name="Chan C."/>
        </authorList>
    </citation>
    <scope>NUCLEOTIDE SEQUENCE</scope>
</reference>
<proteinExistence type="predicted"/>
<gene>
    <name evidence="1" type="ORF">SNEC2469_LOCUS19411</name>
</gene>
<keyword evidence="2" id="KW-1185">Reference proteome</keyword>